<feature type="transmembrane region" description="Helical" evidence="8">
    <location>
        <begin position="186"/>
        <end position="207"/>
    </location>
</feature>
<gene>
    <name evidence="10" type="primary">clcc1</name>
</gene>
<dbReference type="OMA" id="VQDDEWI"/>
<dbReference type="GO" id="GO:0016020">
    <property type="term" value="C:membrane"/>
    <property type="evidence" value="ECO:0007669"/>
    <property type="project" value="UniProtKB-SubCell"/>
</dbReference>
<evidence type="ECO:0000256" key="4">
    <source>
        <dbReference type="ARBA" id="ARBA00022692"/>
    </source>
</evidence>
<feature type="compositionally biased region" description="Polar residues" evidence="7">
    <location>
        <begin position="461"/>
        <end position="472"/>
    </location>
</feature>
<feature type="compositionally biased region" description="Basic and acidic residues" evidence="7">
    <location>
        <begin position="446"/>
        <end position="460"/>
    </location>
</feature>
<dbReference type="GO" id="GO:0005254">
    <property type="term" value="F:chloride channel activity"/>
    <property type="evidence" value="ECO:0007669"/>
    <property type="project" value="TreeGrafter"/>
</dbReference>
<feature type="signal peptide" evidence="9">
    <location>
        <begin position="1"/>
        <end position="16"/>
    </location>
</feature>
<evidence type="ECO:0000313" key="11">
    <source>
        <dbReference type="Proteomes" id="UP000472264"/>
    </source>
</evidence>
<organism evidence="10 11">
    <name type="scientific">Echeneis naucrates</name>
    <name type="common">Live sharksucker</name>
    <dbReference type="NCBI Taxonomy" id="173247"/>
    <lineage>
        <taxon>Eukaryota</taxon>
        <taxon>Metazoa</taxon>
        <taxon>Chordata</taxon>
        <taxon>Craniata</taxon>
        <taxon>Vertebrata</taxon>
        <taxon>Euteleostomi</taxon>
        <taxon>Actinopterygii</taxon>
        <taxon>Neopterygii</taxon>
        <taxon>Teleostei</taxon>
        <taxon>Neoteleostei</taxon>
        <taxon>Acanthomorphata</taxon>
        <taxon>Carangaria</taxon>
        <taxon>Carangiformes</taxon>
        <taxon>Echeneidae</taxon>
        <taxon>Echeneis</taxon>
    </lineage>
</organism>
<feature type="transmembrane region" description="Helical" evidence="8">
    <location>
        <begin position="213"/>
        <end position="230"/>
    </location>
</feature>
<dbReference type="InParanoid" id="A0A665WIE7"/>
<reference evidence="10" key="3">
    <citation type="submission" date="2025-09" db="UniProtKB">
        <authorList>
            <consortium name="Ensembl"/>
        </authorList>
    </citation>
    <scope>IDENTIFICATION</scope>
</reference>
<keyword evidence="5 8" id="KW-1133">Transmembrane helix</keyword>
<proteinExistence type="inferred from homology"/>
<comment type="subcellular location">
    <subcellularLocation>
        <location evidence="1">Membrane</location>
        <topology evidence="1">Multi-pass membrane protein</topology>
    </subcellularLocation>
</comment>
<reference evidence="10" key="2">
    <citation type="submission" date="2025-08" db="UniProtKB">
        <authorList>
            <consortium name="Ensembl"/>
        </authorList>
    </citation>
    <scope>IDENTIFICATION</scope>
</reference>
<evidence type="ECO:0000313" key="10">
    <source>
        <dbReference type="Ensembl" id="ENSENLP00000043773.1"/>
    </source>
</evidence>
<evidence type="ECO:0000256" key="2">
    <source>
        <dbReference type="ARBA" id="ARBA00005944"/>
    </source>
</evidence>
<protein>
    <recommendedName>
        <fullName evidence="3">Chloride channel CLIC-like protein 1</fullName>
    </recommendedName>
</protein>
<keyword evidence="9" id="KW-0732">Signal</keyword>
<evidence type="ECO:0000256" key="7">
    <source>
        <dbReference type="SAM" id="MobiDB-lite"/>
    </source>
</evidence>
<sequence>MLLPFLVFCLHLAALGQQVEDWVDPYDMLNYDSTSKTMKKSVQPANYDNVATKRKEYTSKKVCLFVFLYIFIQIDEQKKKITQISQQPTCNPVFKRFLNRLLMEIKRLGLPSDSTDVIYDAKIKLSRQSTAEIQTFLDGEDSWRTGALDNAISQILVDLKAHDYEAWKWRFEDTFGVDVDTVWKTAMFVMVIMAIICTQLWSCVSWLIQFKRLFSVCFIVSIAWNWFYLYKIQFAEHQRSLAGANSVYEKCSGMHKMDWRDSLREFFRSTFTLQDDPCKKYYEDIVVNPILLVPPTKAISLTITTFITEPLKHIGQGISEFLRALLKDLPVTLQIPVLLIVMLAIMVVLYTSVNAAFRYGITAPLRYRQRDPRPPQLEPQQHQLQMINDRDHLAGGDAFQEIPRHRANDGRLNRNQVRQRLQNRQRERRVETLLAAEPAYVEDDTDSRQEEGESDIERIPSSDSDSEIQQGAQGEPAEVRASSDAPDATRAKPKPTQPDSSQVRAKPPKVNKTRDRDGPSRNNAALKAQPAGGQPPQTDAPVSGGLINLEISDLIYITLLLDSD</sequence>
<dbReference type="Ensembl" id="ENSENLT00000044872.1">
    <property type="protein sequence ID" value="ENSENLP00000043773.1"/>
    <property type="gene ID" value="ENSENLG00000018667.1"/>
</dbReference>
<evidence type="ECO:0000256" key="1">
    <source>
        <dbReference type="ARBA" id="ARBA00004141"/>
    </source>
</evidence>
<keyword evidence="11" id="KW-1185">Reference proteome</keyword>
<feature type="chain" id="PRO_5025640540" description="Chloride channel CLIC-like protein 1" evidence="9">
    <location>
        <begin position="17"/>
        <end position="564"/>
    </location>
</feature>
<feature type="transmembrane region" description="Helical" evidence="8">
    <location>
        <begin position="331"/>
        <end position="350"/>
    </location>
</feature>
<name>A0A665WIE7_ECHNA</name>
<evidence type="ECO:0000256" key="9">
    <source>
        <dbReference type="SAM" id="SignalP"/>
    </source>
</evidence>
<dbReference type="Proteomes" id="UP000472264">
    <property type="component" value="Chromosome 4"/>
</dbReference>
<reference evidence="10" key="1">
    <citation type="submission" date="2021-04" db="EMBL/GenBank/DDBJ databases">
        <authorList>
            <consortium name="Wellcome Sanger Institute Data Sharing"/>
        </authorList>
    </citation>
    <scope>NUCLEOTIDE SEQUENCE [LARGE SCALE GENOMIC DNA]</scope>
</reference>
<dbReference type="AlphaFoldDB" id="A0A665WIE7"/>
<evidence type="ECO:0000256" key="5">
    <source>
        <dbReference type="ARBA" id="ARBA00022989"/>
    </source>
</evidence>
<keyword evidence="6 8" id="KW-0472">Membrane</keyword>
<dbReference type="Pfam" id="PF05934">
    <property type="entry name" value="MCLC"/>
    <property type="match status" value="1"/>
</dbReference>
<dbReference type="PANTHER" id="PTHR34093:SF1">
    <property type="entry name" value="CHLORIDE CHANNEL CLIC-LIKE PROTEIN 1"/>
    <property type="match status" value="1"/>
</dbReference>
<feature type="compositionally biased region" description="Basic and acidic residues" evidence="7">
    <location>
        <begin position="403"/>
        <end position="412"/>
    </location>
</feature>
<keyword evidence="4 8" id="KW-0812">Transmembrane</keyword>
<evidence type="ECO:0000256" key="3">
    <source>
        <dbReference type="ARBA" id="ARBA00015571"/>
    </source>
</evidence>
<evidence type="ECO:0000256" key="6">
    <source>
        <dbReference type="ARBA" id="ARBA00023136"/>
    </source>
</evidence>
<dbReference type="GO" id="GO:0005783">
    <property type="term" value="C:endoplasmic reticulum"/>
    <property type="evidence" value="ECO:0007669"/>
    <property type="project" value="TreeGrafter"/>
</dbReference>
<comment type="similarity">
    <text evidence="2">Belongs to the chloride channel MCLC family.</text>
</comment>
<dbReference type="FunCoup" id="A0A665WIE7">
    <property type="interactions" value="1126"/>
</dbReference>
<accession>A0A665WIE7</accession>
<dbReference type="InterPro" id="IPR009231">
    <property type="entry name" value="Chloride_chnl_CLIC-like"/>
</dbReference>
<evidence type="ECO:0000256" key="8">
    <source>
        <dbReference type="SAM" id="Phobius"/>
    </source>
</evidence>
<dbReference type="PANTHER" id="PTHR34093">
    <property type="entry name" value="CHLORIDE CHANNEL CLIC-LIKE PROTEIN 1"/>
    <property type="match status" value="1"/>
</dbReference>
<feature type="region of interest" description="Disordered" evidence="7">
    <location>
        <begin position="403"/>
        <end position="544"/>
    </location>
</feature>